<feature type="transmembrane region" description="Helical" evidence="6">
    <location>
        <begin position="162"/>
        <end position="178"/>
    </location>
</feature>
<dbReference type="AlphaFoldDB" id="A0A366HG60"/>
<reference evidence="7 8" key="1">
    <citation type="submission" date="2018-06" db="EMBL/GenBank/DDBJ databases">
        <title>Genomic Encyclopedia of Type Strains, Phase IV (KMG-IV): sequencing the most valuable type-strain genomes for metagenomic binning, comparative biology and taxonomic classification.</title>
        <authorList>
            <person name="Goeker M."/>
        </authorList>
    </citation>
    <scope>NUCLEOTIDE SEQUENCE [LARGE SCALE GENOMIC DNA]</scope>
    <source>
        <strain evidence="7 8">DSM 25520</strain>
    </source>
</reference>
<feature type="transmembrane region" description="Helical" evidence="6">
    <location>
        <begin position="286"/>
        <end position="308"/>
    </location>
</feature>
<comment type="caution">
    <text evidence="7">The sequence shown here is derived from an EMBL/GenBank/DDBJ whole genome shotgun (WGS) entry which is preliminary data.</text>
</comment>
<evidence type="ECO:0000313" key="8">
    <source>
        <dbReference type="Proteomes" id="UP000253628"/>
    </source>
</evidence>
<accession>A0A366HG60</accession>
<gene>
    <name evidence="7" type="ORF">DFR37_10223</name>
</gene>
<evidence type="ECO:0000313" key="7">
    <source>
        <dbReference type="EMBL" id="RBP41644.1"/>
    </source>
</evidence>
<sequence>MTRQLVRPLQRTWILWALLALLLLLPFLGEPYYVKLATRMVVFGLAALSLDLLVGYMGLISFGHAAFMGVGAYTVGILASNGVDVAWVAWPLAMLAGAVLALCIGAVSLRCNGLYFIFITLAFSQMVFYGAQSLRQYGGDDGFSLEAPSVFFPGVDASDHTVLFYVATFLLLAVLYVCKRLVASPFGRVAVGVRDNEPRLEAVGVQPYPYKLAMFVVSGAIAALAGALMANLTGFVSPGYVSWLVSGELLIMVILGSFGTLVGPILGAALFVLFEYVLSDWTEHWMLVFGPLLVLRVLLLKDGIYGLLLKPGQASAASPAASAHVAPAANGEPS</sequence>
<evidence type="ECO:0000256" key="5">
    <source>
        <dbReference type="ARBA" id="ARBA00023136"/>
    </source>
</evidence>
<feature type="transmembrane region" description="Helical" evidence="6">
    <location>
        <begin position="39"/>
        <end position="59"/>
    </location>
</feature>
<evidence type="ECO:0000256" key="2">
    <source>
        <dbReference type="ARBA" id="ARBA00022475"/>
    </source>
</evidence>
<dbReference type="GO" id="GO:0005886">
    <property type="term" value="C:plasma membrane"/>
    <property type="evidence" value="ECO:0007669"/>
    <property type="project" value="UniProtKB-SubCell"/>
</dbReference>
<dbReference type="PANTHER" id="PTHR30482">
    <property type="entry name" value="HIGH-AFFINITY BRANCHED-CHAIN AMINO ACID TRANSPORT SYSTEM PERMEASE"/>
    <property type="match status" value="1"/>
</dbReference>
<evidence type="ECO:0000256" key="4">
    <source>
        <dbReference type="ARBA" id="ARBA00022989"/>
    </source>
</evidence>
<dbReference type="Pfam" id="PF02653">
    <property type="entry name" value="BPD_transp_2"/>
    <property type="match status" value="1"/>
</dbReference>
<dbReference type="RefSeq" id="WP_113931916.1">
    <property type="nucleotide sequence ID" value="NZ_JACCEU010000002.1"/>
</dbReference>
<dbReference type="Proteomes" id="UP000253628">
    <property type="component" value="Unassembled WGS sequence"/>
</dbReference>
<dbReference type="CDD" id="cd06581">
    <property type="entry name" value="TM_PBP1_LivM_like"/>
    <property type="match status" value="1"/>
</dbReference>
<keyword evidence="8" id="KW-1185">Reference proteome</keyword>
<keyword evidence="4 6" id="KW-1133">Transmembrane helix</keyword>
<feature type="transmembrane region" description="Helical" evidence="6">
    <location>
        <begin position="212"/>
        <end position="237"/>
    </location>
</feature>
<comment type="subcellular location">
    <subcellularLocation>
        <location evidence="1">Cell membrane</location>
        <topology evidence="1">Multi-pass membrane protein</topology>
    </subcellularLocation>
</comment>
<proteinExistence type="predicted"/>
<feature type="transmembrane region" description="Helical" evidence="6">
    <location>
        <begin position="89"/>
        <end position="107"/>
    </location>
</feature>
<feature type="transmembrane region" description="Helical" evidence="6">
    <location>
        <begin position="114"/>
        <end position="131"/>
    </location>
</feature>
<protein>
    <submittedName>
        <fullName evidence="7">Amino acid/amide ABC transporter membrane protein 2 (HAAT family)</fullName>
    </submittedName>
</protein>
<dbReference type="EMBL" id="QNRQ01000002">
    <property type="protein sequence ID" value="RBP41644.1"/>
    <property type="molecule type" value="Genomic_DNA"/>
</dbReference>
<dbReference type="InterPro" id="IPR001851">
    <property type="entry name" value="ABC_transp_permease"/>
</dbReference>
<dbReference type="PANTHER" id="PTHR30482:SF17">
    <property type="entry name" value="ABC TRANSPORTER ATP-BINDING PROTEIN"/>
    <property type="match status" value="1"/>
</dbReference>
<dbReference type="OrthoDB" id="9814461at2"/>
<evidence type="ECO:0000256" key="1">
    <source>
        <dbReference type="ARBA" id="ARBA00004651"/>
    </source>
</evidence>
<keyword evidence="2" id="KW-1003">Cell membrane</keyword>
<name>A0A366HG60_9BURK</name>
<keyword evidence="5 6" id="KW-0472">Membrane</keyword>
<dbReference type="GO" id="GO:0015658">
    <property type="term" value="F:branched-chain amino acid transmembrane transporter activity"/>
    <property type="evidence" value="ECO:0007669"/>
    <property type="project" value="InterPro"/>
</dbReference>
<evidence type="ECO:0000256" key="3">
    <source>
        <dbReference type="ARBA" id="ARBA00022692"/>
    </source>
</evidence>
<organism evidence="7 8">
    <name type="scientific">Eoetvoesiella caeni</name>
    <dbReference type="NCBI Taxonomy" id="645616"/>
    <lineage>
        <taxon>Bacteria</taxon>
        <taxon>Pseudomonadati</taxon>
        <taxon>Pseudomonadota</taxon>
        <taxon>Betaproteobacteria</taxon>
        <taxon>Burkholderiales</taxon>
        <taxon>Alcaligenaceae</taxon>
        <taxon>Eoetvoesiella</taxon>
    </lineage>
</organism>
<dbReference type="InterPro" id="IPR043428">
    <property type="entry name" value="LivM-like"/>
</dbReference>
<keyword evidence="3 6" id="KW-0812">Transmembrane</keyword>
<evidence type="ECO:0000256" key="6">
    <source>
        <dbReference type="SAM" id="Phobius"/>
    </source>
</evidence>
<feature type="transmembrane region" description="Helical" evidence="6">
    <location>
        <begin position="249"/>
        <end position="274"/>
    </location>
</feature>